<dbReference type="Gene3D" id="3.40.630.30">
    <property type="match status" value="1"/>
</dbReference>
<dbReference type="EMBL" id="JAVDPF010000003">
    <property type="protein sequence ID" value="KAL1885305.1"/>
    <property type="molecule type" value="Genomic_DNA"/>
</dbReference>
<dbReference type="PROSITE" id="PS51186">
    <property type="entry name" value="GNAT"/>
    <property type="match status" value="1"/>
</dbReference>
<protein>
    <recommendedName>
        <fullName evidence="1">N-acetyltransferase domain-containing protein</fullName>
    </recommendedName>
</protein>
<evidence type="ECO:0000313" key="2">
    <source>
        <dbReference type="EMBL" id="KAL1885305.1"/>
    </source>
</evidence>
<comment type="caution">
    <text evidence="2">The sequence shown here is derived from an EMBL/GenBank/DDBJ whole genome shotgun (WGS) entry which is preliminary data.</text>
</comment>
<name>A0ABR3YBC8_9EURO</name>
<gene>
    <name evidence="2" type="ORF">Plec18167_001962</name>
</gene>
<dbReference type="PANTHER" id="PTHR43792:SF13">
    <property type="entry name" value="ACETYLTRANSFERASE"/>
    <property type="match status" value="1"/>
</dbReference>
<accession>A0ABR3YBC8</accession>
<dbReference type="CDD" id="cd04301">
    <property type="entry name" value="NAT_SF"/>
    <property type="match status" value="1"/>
</dbReference>
<sequence>MGDFALGVLPVDEASGKTAFHTTPGRLLENAPEEVRLLTDPMLLSSPSPLLDGVTWVGYTCVRDATTAGGAVSDLYSSNNVGDGGRELLPPWEEMIELRYGMDPEFRGRGIATRAAEVVMSWAVCERGARRFIAETQKENVRSQVLLRRLGFDVSDTQYFRDAEALEWFRSVS</sequence>
<dbReference type="SUPFAM" id="SSF55729">
    <property type="entry name" value="Acyl-CoA N-acyltransferases (Nat)"/>
    <property type="match status" value="1"/>
</dbReference>
<feature type="domain" description="N-acetyltransferase" evidence="1">
    <location>
        <begin position="33"/>
        <end position="173"/>
    </location>
</feature>
<dbReference type="InterPro" id="IPR051531">
    <property type="entry name" value="N-acetyltransferase"/>
</dbReference>
<evidence type="ECO:0000259" key="1">
    <source>
        <dbReference type="PROSITE" id="PS51186"/>
    </source>
</evidence>
<reference evidence="2 3" key="1">
    <citation type="journal article" date="2024" name="IMA Fungus">
        <title>IMA Genome - F19 : A genome assembly and annotation guide to empower mycologists, including annotated draft genome sequences of Ceratocystis pirilliformis, Diaporthe australafricana, Fusarium ophioides, Paecilomyces lecythidis, and Sporothrix stenoceras.</title>
        <authorList>
            <person name="Aylward J."/>
            <person name="Wilson A.M."/>
            <person name="Visagie C.M."/>
            <person name="Spraker J."/>
            <person name="Barnes I."/>
            <person name="Buitendag C."/>
            <person name="Ceriani C."/>
            <person name="Del Mar Angel L."/>
            <person name="du Plessis D."/>
            <person name="Fuchs T."/>
            <person name="Gasser K."/>
            <person name="Kramer D."/>
            <person name="Li W."/>
            <person name="Munsamy K."/>
            <person name="Piso A."/>
            <person name="Price J.L."/>
            <person name="Sonnekus B."/>
            <person name="Thomas C."/>
            <person name="van der Nest A."/>
            <person name="van Dijk A."/>
            <person name="van Heerden A."/>
            <person name="van Vuuren N."/>
            <person name="Yilmaz N."/>
            <person name="Duong T.A."/>
            <person name="van der Merwe N.A."/>
            <person name="Wingfield M.J."/>
            <person name="Wingfield B.D."/>
        </authorList>
    </citation>
    <scope>NUCLEOTIDE SEQUENCE [LARGE SCALE GENOMIC DNA]</scope>
    <source>
        <strain evidence="2 3">CMW 18167</strain>
    </source>
</reference>
<dbReference type="Pfam" id="PF13302">
    <property type="entry name" value="Acetyltransf_3"/>
    <property type="match status" value="1"/>
</dbReference>
<organism evidence="2 3">
    <name type="scientific">Paecilomyces lecythidis</name>
    <dbReference type="NCBI Taxonomy" id="3004212"/>
    <lineage>
        <taxon>Eukaryota</taxon>
        <taxon>Fungi</taxon>
        <taxon>Dikarya</taxon>
        <taxon>Ascomycota</taxon>
        <taxon>Pezizomycotina</taxon>
        <taxon>Eurotiomycetes</taxon>
        <taxon>Eurotiomycetidae</taxon>
        <taxon>Eurotiales</taxon>
        <taxon>Thermoascaceae</taxon>
        <taxon>Paecilomyces</taxon>
    </lineage>
</organism>
<proteinExistence type="predicted"/>
<dbReference type="InterPro" id="IPR000182">
    <property type="entry name" value="GNAT_dom"/>
</dbReference>
<dbReference type="InterPro" id="IPR016181">
    <property type="entry name" value="Acyl_CoA_acyltransferase"/>
</dbReference>
<dbReference type="Proteomes" id="UP001583193">
    <property type="component" value="Unassembled WGS sequence"/>
</dbReference>
<keyword evidence="3" id="KW-1185">Reference proteome</keyword>
<dbReference type="PANTHER" id="PTHR43792">
    <property type="entry name" value="GNAT FAMILY, PUTATIVE (AFU_ORTHOLOGUE AFUA_3G00765)-RELATED-RELATED"/>
    <property type="match status" value="1"/>
</dbReference>
<evidence type="ECO:0000313" key="3">
    <source>
        <dbReference type="Proteomes" id="UP001583193"/>
    </source>
</evidence>